<comment type="similarity">
    <text evidence="1">Belongs to the hemerythrin family.</text>
</comment>
<accession>A0A4Y9SFX2</accession>
<dbReference type="AlphaFoldDB" id="A0A4Y9SFX2"/>
<proteinExistence type="inferred from homology"/>
<evidence type="ECO:0000256" key="1">
    <source>
        <dbReference type="ARBA" id="ARBA00010587"/>
    </source>
</evidence>
<keyword evidence="5" id="KW-1185">Reference proteome</keyword>
<dbReference type="GO" id="GO:0046872">
    <property type="term" value="F:metal ion binding"/>
    <property type="evidence" value="ECO:0007669"/>
    <property type="project" value="UniProtKB-KW"/>
</dbReference>
<evidence type="ECO:0000313" key="5">
    <source>
        <dbReference type="Proteomes" id="UP000298438"/>
    </source>
</evidence>
<evidence type="ECO:0000256" key="3">
    <source>
        <dbReference type="ARBA" id="ARBA00023004"/>
    </source>
</evidence>
<dbReference type="Proteomes" id="UP000298438">
    <property type="component" value="Unassembled WGS sequence"/>
</dbReference>
<dbReference type="InterPro" id="IPR035938">
    <property type="entry name" value="Hemerythrin-like_sf"/>
</dbReference>
<dbReference type="Gene3D" id="1.20.120.50">
    <property type="entry name" value="Hemerythrin-like"/>
    <property type="match status" value="1"/>
</dbReference>
<gene>
    <name evidence="4" type="ORF">E4L96_12520</name>
</gene>
<evidence type="ECO:0000313" key="4">
    <source>
        <dbReference type="EMBL" id="TFW18948.1"/>
    </source>
</evidence>
<evidence type="ECO:0008006" key="6">
    <source>
        <dbReference type="Google" id="ProtNLM"/>
    </source>
</evidence>
<dbReference type="OrthoDB" id="8755058at2"/>
<protein>
    <recommendedName>
        <fullName evidence="6">Hemerythrin-like domain-containing protein</fullName>
    </recommendedName>
</protein>
<organism evidence="4 5">
    <name type="scientific">Zemynaea arenosa</name>
    <dbReference type="NCBI Taxonomy" id="2561931"/>
    <lineage>
        <taxon>Bacteria</taxon>
        <taxon>Pseudomonadati</taxon>
        <taxon>Pseudomonadota</taxon>
        <taxon>Betaproteobacteria</taxon>
        <taxon>Burkholderiales</taxon>
        <taxon>Oxalobacteraceae</taxon>
        <taxon>Telluria group</taxon>
        <taxon>Zemynaea</taxon>
    </lineage>
</organism>
<dbReference type="RefSeq" id="WP_135207562.1">
    <property type="nucleotide sequence ID" value="NZ_SPVF01000154.1"/>
</dbReference>
<keyword evidence="2" id="KW-0479">Metal-binding</keyword>
<sequence>MEPDLTMPLATGLEEIDADNRHLLTTLDSVALLDSKRFPAEYSRLVELIERDFRREELLMERIDYPAERQHLEQHARVLGGLHRAEAALLLGDSAPARRCLQLLPKWLELHIATQDAPLALAAELASVPPHLP</sequence>
<keyword evidence="3" id="KW-0408">Iron</keyword>
<dbReference type="EMBL" id="SPVF01000154">
    <property type="protein sequence ID" value="TFW18948.1"/>
    <property type="molecule type" value="Genomic_DNA"/>
</dbReference>
<dbReference type="SUPFAM" id="SSF47188">
    <property type="entry name" value="Hemerythrin-like"/>
    <property type="match status" value="1"/>
</dbReference>
<comment type="caution">
    <text evidence="4">The sequence shown here is derived from an EMBL/GenBank/DDBJ whole genome shotgun (WGS) entry which is preliminary data.</text>
</comment>
<dbReference type="CDD" id="cd12107">
    <property type="entry name" value="Hemerythrin"/>
    <property type="match status" value="1"/>
</dbReference>
<name>A0A4Y9SFX2_9BURK</name>
<reference evidence="4 5" key="1">
    <citation type="submission" date="2019-03" db="EMBL/GenBank/DDBJ databases">
        <title>Draft Genome Sequence of Massilia arenosa sp. nov., a Novel Massilia Species Isolated from a Sandy-loam Maize Soil.</title>
        <authorList>
            <person name="Raths R."/>
            <person name="Peta V."/>
            <person name="Bucking H."/>
        </authorList>
    </citation>
    <scope>NUCLEOTIDE SEQUENCE [LARGE SCALE GENOMIC DNA]</scope>
    <source>
        <strain evidence="4 5">MC02</strain>
    </source>
</reference>
<evidence type="ECO:0000256" key="2">
    <source>
        <dbReference type="ARBA" id="ARBA00022723"/>
    </source>
</evidence>
<dbReference type="InterPro" id="IPR012827">
    <property type="entry name" value="Hemerythrin_metal-bd"/>
</dbReference>